<dbReference type="PANTHER" id="PTHR30093">
    <property type="entry name" value="GENERAL SECRETION PATHWAY PROTEIN G"/>
    <property type="match status" value="1"/>
</dbReference>
<dbReference type="NCBIfam" id="TIGR02532">
    <property type="entry name" value="IV_pilin_GFxxxE"/>
    <property type="match status" value="1"/>
</dbReference>
<dbReference type="SUPFAM" id="SSF54523">
    <property type="entry name" value="Pili subunits"/>
    <property type="match status" value="1"/>
</dbReference>
<proteinExistence type="predicted"/>
<dbReference type="RefSeq" id="WP_016402253.1">
    <property type="nucleotide sequence ID" value="NZ_BARX01000017.1"/>
</dbReference>
<reference evidence="2" key="1">
    <citation type="journal article" date="2013" name="Genome Announc.">
        <title>Draft Genome Sequence of Agarivorans albus Strain MKT 106T, an Agarolytic Marine Bacterium.</title>
        <authorList>
            <person name="Yasuike M."/>
            <person name="Nakamura Y."/>
            <person name="Kai W."/>
            <person name="Fujiwara A."/>
            <person name="Fukui Y."/>
            <person name="Satomi M."/>
            <person name="Sano M."/>
        </authorList>
    </citation>
    <scope>NUCLEOTIDE SEQUENCE [LARGE SCALE GENOMIC DNA]</scope>
</reference>
<dbReference type="PROSITE" id="PS00409">
    <property type="entry name" value="PROKAR_NTER_METHYL"/>
    <property type="match status" value="1"/>
</dbReference>
<dbReference type="Pfam" id="PF07963">
    <property type="entry name" value="N_methyl"/>
    <property type="match status" value="1"/>
</dbReference>
<dbReference type="STRING" id="1331007.AALB_2566"/>
<dbReference type="Pfam" id="PF16732">
    <property type="entry name" value="ComP_DUS"/>
    <property type="match status" value="1"/>
</dbReference>
<keyword evidence="1" id="KW-1133">Transmembrane helix</keyword>
<dbReference type="InterPro" id="IPR045584">
    <property type="entry name" value="Pilin-like"/>
</dbReference>
<dbReference type="PANTHER" id="PTHR30093:SF47">
    <property type="entry name" value="TYPE IV PILUS NON-CORE MINOR PILIN PILE"/>
    <property type="match status" value="1"/>
</dbReference>
<dbReference type="GO" id="GO:0043683">
    <property type="term" value="P:type IV pilus assembly"/>
    <property type="evidence" value="ECO:0007669"/>
    <property type="project" value="InterPro"/>
</dbReference>
<dbReference type="Gene3D" id="3.30.700.10">
    <property type="entry name" value="Glycoprotein, Type 4 Pilin"/>
    <property type="match status" value="1"/>
</dbReference>
<comment type="caution">
    <text evidence="2">The sequence shown here is derived from an EMBL/GenBank/DDBJ whole genome shotgun (WGS) entry which is preliminary data.</text>
</comment>
<evidence type="ECO:0000256" key="1">
    <source>
        <dbReference type="SAM" id="Phobius"/>
    </source>
</evidence>
<evidence type="ECO:0000313" key="3">
    <source>
        <dbReference type="Proteomes" id="UP000014461"/>
    </source>
</evidence>
<keyword evidence="1" id="KW-0812">Transmembrane</keyword>
<sequence>MKQLKGFTLVEVMITVAIVAILAGIAYPSYLSHVQTTRREEGKRTLVEAAQYMESYYAMHLSYVGAATGTTLSIYNTSSDFDEIYTLKVSSVDKSSYTLEASPKGAQAGDSCGELSITSKGTTSAGTTGCW</sequence>
<dbReference type="InterPro" id="IPR031982">
    <property type="entry name" value="PilE-like"/>
</dbReference>
<gene>
    <name evidence="2" type="ORF">AALB_2566</name>
</gene>
<evidence type="ECO:0000313" key="2">
    <source>
        <dbReference type="EMBL" id="GAD02486.1"/>
    </source>
</evidence>
<dbReference type="Proteomes" id="UP000014461">
    <property type="component" value="Unassembled WGS sequence"/>
</dbReference>
<dbReference type="InterPro" id="IPR012902">
    <property type="entry name" value="N_methyl_site"/>
</dbReference>
<dbReference type="OrthoDB" id="5296638at2"/>
<feature type="transmembrane region" description="Helical" evidence="1">
    <location>
        <begin position="7"/>
        <end position="30"/>
    </location>
</feature>
<dbReference type="EMBL" id="BARX01000017">
    <property type="protein sequence ID" value="GAD02486.1"/>
    <property type="molecule type" value="Genomic_DNA"/>
</dbReference>
<accession>R9PTI6</accession>
<organism evidence="2 3">
    <name type="scientific">Agarivorans albus MKT 106</name>
    <dbReference type="NCBI Taxonomy" id="1331007"/>
    <lineage>
        <taxon>Bacteria</taxon>
        <taxon>Pseudomonadati</taxon>
        <taxon>Pseudomonadota</taxon>
        <taxon>Gammaproteobacteria</taxon>
        <taxon>Alteromonadales</taxon>
        <taxon>Alteromonadaceae</taxon>
        <taxon>Agarivorans</taxon>
    </lineage>
</organism>
<protein>
    <submittedName>
        <fullName evidence="2">Type IV pilus biogenesis protein PilE</fullName>
    </submittedName>
</protein>
<name>R9PTI6_AGAAL</name>
<keyword evidence="1" id="KW-0472">Membrane</keyword>
<dbReference type="AlphaFoldDB" id="R9PTI6"/>
<keyword evidence="3" id="KW-1185">Reference proteome</keyword>